<comment type="caution">
    <text evidence="2">The sequence shown here is derived from an EMBL/GenBank/DDBJ whole genome shotgun (WGS) entry which is preliminary data.</text>
</comment>
<dbReference type="GO" id="GO:0033314">
    <property type="term" value="P:mitotic DNA replication checkpoint signaling"/>
    <property type="evidence" value="ECO:0007669"/>
    <property type="project" value="InterPro"/>
</dbReference>
<dbReference type="GO" id="GO:0005634">
    <property type="term" value="C:nucleus"/>
    <property type="evidence" value="ECO:0007669"/>
    <property type="project" value="InterPro"/>
</dbReference>
<dbReference type="GO" id="GO:0007095">
    <property type="term" value="P:mitotic G2 DNA damage checkpoint signaling"/>
    <property type="evidence" value="ECO:0007669"/>
    <property type="project" value="TreeGrafter"/>
</dbReference>
<feature type="compositionally biased region" description="Basic and acidic residues" evidence="1">
    <location>
        <begin position="835"/>
        <end position="850"/>
    </location>
</feature>
<dbReference type="PANTHER" id="PTHR21556">
    <property type="entry name" value="TRESLIN"/>
    <property type="match status" value="1"/>
</dbReference>
<feature type="region of interest" description="Disordered" evidence="1">
    <location>
        <begin position="558"/>
        <end position="587"/>
    </location>
</feature>
<dbReference type="EMBL" id="PYDT01000009">
    <property type="protein sequence ID" value="THU49925.1"/>
    <property type="molecule type" value="Genomic_DNA"/>
</dbReference>
<organism evidence="2 3">
    <name type="scientific">Musa balbisiana</name>
    <name type="common">Banana</name>
    <dbReference type="NCBI Taxonomy" id="52838"/>
    <lineage>
        <taxon>Eukaryota</taxon>
        <taxon>Viridiplantae</taxon>
        <taxon>Streptophyta</taxon>
        <taxon>Embryophyta</taxon>
        <taxon>Tracheophyta</taxon>
        <taxon>Spermatophyta</taxon>
        <taxon>Magnoliopsida</taxon>
        <taxon>Liliopsida</taxon>
        <taxon>Zingiberales</taxon>
        <taxon>Musaceae</taxon>
        <taxon>Musa</taxon>
    </lineage>
</organism>
<dbReference type="GO" id="GO:0010212">
    <property type="term" value="P:response to ionizing radiation"/>
    <property type="evidence" value="ECO:0007669"/>
    <property type="project" value="InterPro"/>
</dbReference>
<reference evidence="2 3" key="1">
    <citation type="journal article" date="2019" name="Nat. Plants">
        <title>Genome sequencing of Musa balbisiana reveals subgenome evolution and function divergence in polyploid bananas.</title>
        <authorList>
            <person name="Yao X."/>
        </authorList>
    </citation>
    <scope>NUCLEOTIDE SEQUENCE [LARGE SCALE GENOMIC DNA]</scope>
    <source>
        <strain evidence="3">cv. DH-PKW</strain>
        <tissue evidence="2">Leaves</tissue>
    </source>
</reference>
<gene>
    <name evidence="2" type="ORF">C4D60_Mb06t14710</name>
</gene>
<feature type="compositionally biased region" description="Polar residues" evidence="1">
    <location>
        <begin position="575"/>
        <end position="587"/>
    </location>
</feature>
<dbReference type="GO" id="GO:0030174">
    <property type="term" value="P:regulation of DNA-templated DNA replication initiation"/>
    <property type="evidence" value="ECO:0007669"/>
    <property type="project" value="TreeGrafter"/>
</dbReference>
<accession>A0A4S8IN39</accession>
<dbReference type="GO" id="GO:0006260">
    <property type="term" value="P:DNA replication"/>
    <property type="evidence" value="ECO:0007669"/>
    <property type="project" value="InterPro"/>
</dbReference>
<dbReference type="Proteomes" id="UP000317650">
    <property type="component" value="Chromosome 6"/>
</dbReference>
<feature type="region of interest" description="Disordered" evidence="1">
    <location>
        <begin position="801"/>
        <end position="850"/>
    </location>
</feature>
<proteinExistence type="predicted"/>
<sequence length="958" mass="107478">MDPSRIQRVVLLIDLYPLLDLQNPYSYLSPILSAARRILSFAPLASSLFAYKLFFSSLSPILSTSTVHRLLGKSSTFLSFDCPASTLDSLSRTLDSLRSVSGSCHSAGHGFSRASLLAKSLLQLEHDYGWEPHPQDRKGAQELLAIRPNLVVLFSPVYPGPNFLSEHVDLELAGESDSAMSSDAFLKRFLECFGLVKERLAFCDIHLGWVDVNFDHHCERDVSGSEFFERGIRELGWGFCSTDAIVLGSALVPFGLVFPYIGCAMGFAADAGLNKGTSELVLEIVDVYGEPLECKSCELEVLDLKPVRERSDMMGSLLKVLGSKTSNVRIREVWRSDDGRKVMSDPSNLYLIRGRTTGECNKVSRNHAKGEFFADSVLKLLCREKGELVADKPLWQILLTFLYNKSYWASVSIYDSDDKSMEGILIPFTVNYALLAVPQKNSLNSCQYVARKSRSTSETLHTPALAGSREDSRRKRKKLHLNQIQNATLSSFRELVSSQTDDVALGVGLEQLYLGKIHDKSKKLMFLKCWMRQIVKSNTNCEVILDEQKEPLDIKEDVETRNVASQDASEADAIPSSTEDAHQSASSANKDAPIFSCMEDMETFLRSIPQKIEQGLCSLDTDIGNLAERLVGLSIRALDAQIGKNVEDIISDETGDASYVKIADEVSRLLLVKPRDLILKHKTTNPACFASSNPVFDIYNTEYKIREHELQILFRMEILCSSVGPSIEDDTKQKMIKDICSLLQFIDINLEGDSFCGQSIVEFAERTIKCRYSHSLKDVVDKIYNQMEFGLFDEDEVGASDSLPNSNSEDYKRGDFDIGNRFPADPIGAPGSEVAHQEKHARTQQEKLDNAHERRLMKAQQRRNRDRRFSSFTSWVPDLQRVWALKQPKAERLMRSSLPKPLKRRRRHSSTDDRVCETPMMDRKVQSQSQEDACGGMNRSNPLSKALFRHEGEPGSGV</sequence>
<evidence type="ECO:0000313" key="2">
    <source>
        <dbReference type="EMBL" id="THU49925.1"/>
    </source>
</evidence>
<dbReference type="GO" id="GO:0003682">
    <property type="term" value="F:chromatin binding"/>
    <property type="evidence" value="ECO:0007669"/>
    <property type="project" value="TreeGrafter"/>
</dbReference>
<feature type="region of interest" description="Disordered" evidence="1">
    <location>
        <begin position="895"/>
        <end position="958"/>
    </location>
</feature>
<feature type="compositionally biased region" description="Basic and acidic residues" evidence="1">
    <location>
        <begin position="909"/>
        <end position="925"/>
    </location>
</feature>
<dbReference type="InterPro" id="IPR026153">
    <property type="entry name" value="Treslin"/>
</dbReference>
<evidence type="ECO:0000313" key="3">
    <source>
        <dbReference type="Proteomes" id="UP000317650"/>
    </source>
</evidence>
<name>A0A4S8IN39_MUSBA</name>
<dbReference type="STRING" id="52838.A0A4S8IN39"/>
<feature type="compositionally biased region" description="Basic and acidic residues" evidence="1">
    <location>
        <begin position="948"/>
        <end position="958"/>
    </location>
</feature>
<evidence type="ECO:0008006" key="4">
    <source>
        <dbReference type="Google" id="ProtNLM"/>
    </source>
</evidence>
<protein>
    <recommendedName>
        <fullName evidence="4">Treslin N-terminal domain-containing protein</fullName>
    </recommendedName>
</protein>
<dbReference type="AlphaFoldDB" id="A0A4S8IN39"/>
<keyword evidence="3" id="KW-1185">Reference proteome</keyword>
<dbReference type="PANTHER" id="PTHR21556:SF2">
    <property type="entry name" value="TRESLIN"/>
    <property type="match status" value="1"/>
</dbReference>
<evidence type="ECO:0000256" key="1">
    <source>
        <dbReference type="SAM" id="MobiDB-lite"/>
    </source>
</evidence>
<feature type="compositionally biased region" description="Basic and acidic residues" evidence="1">
    <location>
        <begin position="809"/>
        <end position="818"/>
    </location>
</feature>